<keyword evidence="16" id="KW-0675">Receptor</keyword>
<evidence type="ECO:0000256" key="13">
    <source>
        <dbReference type="SAM" id="SignalP"/>
    </source>
</evidence>
<keyword evidence="6" id="KW-0408">Iron</keyword>
<dbReference type="Pfam" id="PF00593">
    <property type="entry name" value="TonB_dep_Rec_b-barrel"/>
    <property type="match status" value="1"/>
</dbReference>
<dbReference type="RefSeq" id="WP_104828284.1">
    <property type="nucleotide sequence ID" value="NZ_PJCH01000001.1"/>
</dbReference>
<protein>
    <submittedName>
        <fullName evidence="16">TonB-dependent receptor</fullName>
    </submittedName>
</protein>
<evidence type="ECO:0000313" key="16">
    <source>
        <dbReference type="EMBL" id="PQA89582.1"/>
    </source>
</evidence>
<comment type="similarity">
    <text evidence="11 12">Belongs to the TonB-dependent receptor family.</text>
</comment>
<accession>A0A2S7KAP4</accession>
<evidence type="ECO:0000256" key="6">
    <source>
        <dbReference type="ARBA" id="ARBA00023004"/>
    </source>
</evidence>
<gene>
    <name evidence="16" type="ORF">CW354_01555</name>
</gene>
<comment type="caution">
    <text evidence="16">The sequence shown here is derived from an EMBL/GenBank/DDBJ whole genome shotgun (WGS) entry which is preliminary data.</text>
</comment>
<reference evidence="16 17" key="1">
    <citation type="submission" date="2017-12" db="EMBL/GenBank/DDBJ databases">
        <authorList>
            <person name="Hurst M.R.H."/>
        </authorList>
    </citation>
    <scope>NUCLEOTIDE SEQUENCE [LARGE SCALE GENOMIC DNA]</scope>
    <source>
        <strain evidence="16 17">SY-3-19</strain>
    </source>
</reference>
<dbReference type="PROSITE" id="PS52016">
    <property type="entry name" value="TONB_DEPENDENT_REC_3"/>
    <property type="match status" value="1"/>
</dbReference>
<feature type="domain" description="TonB-dependent receptor plug" evidence="15">
    <location>
        <begin position="54"/>
        <end position="164"/>
    </location>
</feature>
<evidence type="ECO:0000259" key="14">
    <source>
        <dbReference type="Pfam" id="PF00593"/>
    </source>
</evidence>
<feature type="domain" description="TonB-dependent receptor-like beta-barrel" evidence="14">
    <location>
        <begin position="283"/>
        <end position="722"/>
    </location>
</feature>
<dbReference type="Pfam" id="PF07715">
    <property type="entry name" value="Plug"/>
    <property type="match status" value="1"/>
</dbReference>
<feature type="chain" id="PRO_5015499496" evidence="13">
    <location>
        <begin position="24"/>
        <end position="757"/>
    </location>
</feature>
<dbReference type="GO" id="GO:0006826">
    <property type="term" value="P:iron ion transport"/>
    <property type="evidence" value="ECO:0007669"/>
    <property type="project" value="UniProtKB-KW"/>
</dbReference>
<dbReference type="InterPro" id="IPR012910">
    <property type="entry name" value="Plug_dom"/>
</dbReference>
<evidence type="ECO:0000256" key="7">
    <source>
        <dbReference type="ARBA" id="ARBA00023065"/>
    </source>
</evidence>
<name>A0A2S7KAP4_9PROT</name>
<dbReference type="InterPro" id="IPR036942">
    <property type="entry name" value="Beta-barrel_TonB_sf"/>
</dbReference>
<evidence type="ECO:0000256" key="3">
    <source>
        <dbReference type="ARBA" id="ARBA00022452"/>
    </source>
</evidence>
<evidence type="ECO:0000256" key="11">
    <source>
        <dbReference type="PROSITE-ProRule" id="PRU01360"/>
    </source>
</evidence>
<keyword evidence="7" id="KW-0406">Ion transport</keyword>
<keyword evidence="4" id="KW-0410">Iron transport</keyword>
<evidence type="ECO:0000259" key="15">
    <source>
        <dbReference type="Pfam" id="PF07715"/>
    </source>
</evidence>
<organism evidence="16 17">
    <name type="scientific">Hyphococcus luteus</name>
    <dbReference type="NCBI Taxonomy" id="2058213"/>
    <lineage>
        <taxon>Bacteria</taxon>
        <taxon>Pseudomonadati</taxon>
        <taxon>Pseudomonadota</taxon>
        <taxon>Alphaproteobacteria</taxon>
        <taxon>Parvularculales</taxon>
        <taxon>Parvularculaceae</taxon>
        <taxon>Hyphococcus</taxon>
    </lineage>
</organism>
<comment type="subcellular location">
    <subcellularLocation>
        <location evidence="1 11">Cell outer membrane</location>
        <topology evidence="1 11">Multi-pass membrane protein</topology>
    </subcellularLocation>
</comment>
<dbReference type="Proteomes" id="UP000239504">
    <property type="component" value="Unassembled WGS sequence"/>
</dbReference>
<evidence type="ECO:0000256" key="12">
    <source>
        <dbReference type="RuleBase" id="RU003357"/>
    </source>
</evidence>
<dbReference type="SUPFAM" id="SSF56935">
    <property type="entry name" value="Porins"/>
    <property type="match status" value="1"/>
</dbReference>
<keyword evidence="10 11" id="KW-0998">Cell outer membrane</keyword>
<evidence type="ECO:0000256" key="4">
    <source>
        <dbReference type="ARBA" id="ARBA00022496"/>
    </source>
</evidence>
<proteinExistence type="inferred from homology"/>
<dbReference type="Gene3D" id="2.40.170.20">
    <property type="entry name" value="TonB-dependent receptor, beta-barrel domain"/>
    <property type="match status" value="1"/>
</dbReference>
<keyword evidence="17" id="KW-1185">Reference proteome</keyword>
<keyword evidence="5 11" id="KW-0812">Transmembrane</keyword>
<keyword evidence="3 11" id="KW-1134">Transmembrane beta strand</keyword>
<dbReference type="InterPro" id="IPR039426">
    <property type="entry name" value="TonB-dep_rcpt-like"/>
</dbReference>
<feature type="signal peptide" evidence="13">
    <location>
        <begin position="1"/>
        <end position="23"/>
    </location>
</feature>
<keyword evidence="8 12" id="KW-0798">TonB box</keyword>
<evidence type="ECO:0000256" key="10">
    <source>
        <dbReference type="ARBA" id="ARBA00023237"/>
    </source>
</evidence>
<keyword evidence="9 11" id="KW-0472">Membrane</keyword>
<dbReference type="InterPro" id="IPR000531">
    <property type="entry name" value="Beta-barrel_TonB"/>
</dbReference>
<evidence type="ECO:0000313" key="17">
    <source>
        <dbReference type="Proteomes" id="UP000239504"/>
    </source>
</evidence>
<evidence type="ECO:0000256" key="9">
    <source>
        <dbReference type="ARBA" id="ARBA00023136"/>
    </source>
</evidence>
<evidence type="ECO:0000256" key="8">
    <source>
        <dbReference type="ARBA" id="ARBA00023077"/>
    </source>
</evidence>
<evidence type="ECO:0000256" key="1">
    <source>
        <dbReference type="ARBA" id="ARBA00004571"/>
    </source>
</evidence>
<sequence length="757" mass="83010">MKSELFASASAAAFFILSGSALAQATDPQSAENQADGAGDDRIVVTATRREQSLQDVPLSVTAFSQDELTEKGIVGYEGLALETPGAVLNKPTSNFNTFSVRGIATNGYQANLQNSVAVYIDELPISANGNSTQLDSTLFDVERVEFLRGPQGTLFGSGSLAGAIRLLTKSPDLNEFEAETLVDFGLTDDDSFRQRYNGMVNIPLIEDELAVRVVGFYRDEEGWVTNIGTGVDNANTLKNWGGRFIVLWEPKEWASLRLMALREESDPEDAQLINPALDPDRETRRTRRPDKYGGTLESYNATLDLDLGFADFTSSTTYSIYDQSFIIDLDATFGGAIPFALDAFAYDDSFVEEARLVSTTDSKFEWVLGAFYYYKRRDVDLFYRSDPAFLDAYGMTGLPDEYYQRRFNHSISHELAGFGELTYRFSDNFWLTGGLRYGKLDVQGFTTGGYDSNYLVNALFGVPGPLTVSPIMPAVGEKGKETGPSYKFSASYKPMDNITAYATYSTGFRAPAVNARAGLPSTVDPTDIVIPDGASSDKLKNYEIGLKGNWFDGKLNANLAAYLINWSNIQVQANRVSDSVQFATNIGEARSKGFEFEINVLPMEGLSIGLNGSVNDTEVTDLTAEEAAISGAVEGVSLAFPTFQGGAYLRYATDITPDIRGFFSANVRHVGDFPNQFPNVPGQPGVQAPTYGFTEPYQNVNLSLGAEFNQNLKATLYVENLTDDHSIIYRHPEAFADARASTLRPRTIGVRLGYQY</sequence>
<dbReference type="PANTHER" id="PTHR32552:SF81">
    <property type="entry name" value="TONB-DEPENDENT OUTER MEMBRANE RECEPTOR"/>
    <property type="match status" value="1"/>
</dbReference>
<dbReference type="GO" id="GO:0009279">
    <property type="term" value="C:cell outer membrane"/>
    <property type="evidence" value="ECO:0007669"/>
    <property type="project" value="UniProtKB-SubCell"/>
</dbReference>
<keyword evidence="2 11" id="KW-0813">Transport</keyword>
<evidence type="ECO:0000256" key="5">
    <source>
        <dbReference type="ARBA" id="ARBA00022692"/>
    </source>
</evidence>
<evidence type="ECO:0000256" key="2">
    <source>
        <dbReference type="ARBA" id="ARBA00022448"/>
    </source>
</evidence>
<dbReference type="EMBL" id="PJCH01000001">
    <property type="protein sequence ID" value="PQA89582.1"/>
    <property type="molecule type" value="Genomic_DNA"/>
</dbReference>
<keyword evidence="13" id="KW-0732">Signal</keyword>
<dbReference type="PANTHER" id="PTHR32552">
    <property type="entry name" value="FERRICHROME IRON RECEPTOR-RELATED"/>
    <property type="match status" value="1"/>
</dbReference>
<dbReference type="OrthoDB" id="7313036at2"/>
<dbReference type="AlphaFoldDB" id="A0A2S7KAP4"/>